<evidence type="ECO:0000256" key="4">
    <source>
        <dbReference type="HAMAP-Rule" id="MF_00201"/>
    </source>
</evidence>
<dbReference type="PANTHER" id="PTHR33991:SF1">
    <property type="entry name" value="DNA REPAIR PROTEIN RECO"/>
    <property type="match status" value="1"/>
</dbReference>
<keyword evidence="3 4" id="KW-0234">DNA repair</keyword>
<keyword evidence="2 4" id="KW-0233">DNA recombination</keyword>
<dbReference type="Proteomes" id="UP000320773">
    <property type="component" value="Unassembled WGS sequence"/>
</dbReference>
<keyword evidence="1 4" id="KW-0227">DNA damage</keyword>
<name>A0A543G253_9FLAO</name>
<dbReference type="AlphaFoldDB" id="A0A543G253"/>
<dbReference type="HAMAP" id="MF_00201">
    <property type="entry name" value="RecO"/>
    <property type="match status" value="1"/>
</dbReference>
<dbReference type="Pfam" id="PF02565">
    <property type="entry name" value="RecO_C"/>
    <property type="match status" value="1"/>
</dbReference>
<evidence type="ECO:0000313" key="7">
    <source>
        <dbReference type="Proteomes" id="UP000320773"/>
    </source>
</evidence>
<dbReference type="InterPro" id="IPR003717">
    <property type="entry name" value="RecO"/>
</dbReference>
<dbReference type="Pfam" id="PF11967">
    <property type="entry name" value="RecO_N"/>
    <property type="match status" value="1"/>
</dbReference>
<protein>
    <recommendedName>
        <fullName evidence="4">DNA repair protein RecO</fullName>
    </recommendedName>
    <alternativeName>
        <fullName evidence="4">Recombination protein O</fullName>
    </alternativeName>
</protein>
<organism evidence="6 7">
    <name type="scientific">Flavobacterium branchiophilum</name>
    <dbReference type="NCBI Taxonomy" id="55197"/>
    <lineage>
        <taxon>Bacteria</taxon>
        <taxon>Pseudomonadati</taxon>
        <taxon>Bacteroidota</taxon>
        <taxon>Flavobacteriia</taxon>
        <taxon>Flavobacteriales</taxon>
        <taxon>Flavobacteriaceae</taxon>
        <taxon>Flavobacterium</taxon>
    </lineage>
</organism>
<dbReference type="SUPFAM" id="SSF50249">
    <property type="entry name" value="Nucleic acid-binding proteins"/>
    <property type="match status" value="1"/>
</dbReference>
<feature type="domain" description="DNA replication/recombination mediator RecO N-terminal" evidence="5">
    <location>
        <begin position="1"/>
        <end position="80"/>
    </location>
</feature>
<evidence type="ECO:0000256" key="2">
    <source>
        <dbReference type="ARBA" id="ARBA00023172"/>
    </source>
</evidence>
<evidence type="ECO:0000259" key="5">
    <source>
        <dbReference type="Pfam" id="PF11967"/>
    </source>
</evidence>
<reference evidence="6 7" key="1">
    <citation type="submission" date="2019-06" db="EMBL/GenBank/DDBJ databases">
        <title>Genomic Encyclopedia of Archaeal and Bacterial Type Strains, Phase II (KMG-II): from individual species to whole genera.</title>
        <authorList>
            <person name="Goeker M."/>
        </authorList>
    </citation>
    <scope>NUCLEOTIDE SEQUENCE [LARGE SCALE GENOMIC DNA]</scope>
    <source>
        <strain evidence="6 7">DSM 24789</strain>
    </source>
</reference>
<gene>
    <name evidence="4" type="primary">recO</name>
    <name evidence="6" type="ORF">BC670_0998</name>
</gene>
<sequence length="237" mass="28239">MQIKTKALVLNSIRYKENSLIVKCYTLSDGLKSFIVRDAYFSKKNAQKKAYFQPLTLLEIAYNFKNTAQLHYFKEIKLAYFFQSINSHIYKSAMVMFLSEILNFSIHEEEKNEDLFVFIETTLVWFDQHDDFSNFHLIFLLELSKFFGFYPDISEMDYPYFELTAGTFSPFQAISSLSLHETLLFKKLVLLKFDHDTKVFHHLERQQLLKILVHYYAIHLEGFRKPKSLEVLKQIFE</sequence>
<dbReference type="GO" id="GO:0006310">
    <property type="term" value="P:DNA recombination"/>
    <property type="evidence" value="ECO:0007669"/>
    <property type="project" value="UniProtKB-UniRule"/>
</dbReference>
<proteinExistence type="inferred from homology"/>
<comment type="similarity">
    <text evidence="4">Belongs to the RecO family.</text>
</comment>
<comment type="function">
    <text evidence="4">Involved in DNA repair and RecF pathway recombination.</text>
</comment>
<dbReference type="InterPro" id="IPR022572">
    <property type="entry name" value="DNA_rep/recomb_RecO_N"/>
</dbReference>
<comment type="caution">
    <text evidence="6">The sequence shown here is derived from an EMBL/GenBank/DDBJ whole genome shotgun (WGS) entry which is preliminary data.</text>
</comment>
<dbReference type="PANTHER" id="PTHR33991">
    <property type="entry name" value="DNA REPAIR PROTEIN RECO"/>
    <property type="match status" value="1"/>
</dbReference>
<dbReference type="Gene3D" id="2.40.50.140">
    <property type="entry name" value="Nucleic acid-binding proteins"/>
    <property type="match status" value="1"/>
</dbReference>
<evidence type="ECO:0000313" key="6">
    <source>
        <dbReference type="EMBL" id="TQM40129.1"/>
    </source>
</evidence>
<dbReference type="InterPro" id="IPR012340">
    <property type="entry name" value="NA-bd_OB-fold"/>
</dbReference>
<dbReference type="EMBL" id="VFPJ01000001">
    <property type="protein sequence ID" value="TQM40129.1"/>
    <property type="molecule type" value="Genomic_DNA"/>
</dbReference>
<dbReference type="SUPFAM" id="SSF57863">
    <property type="entry name" value="ArfGap/RecO-like zinc finger"/>
    <property type="match status" value="1"/>
</dbReference>
<evidence type="ECO:0000256" key="1">
    <source>
        <dbReference type="ARBA" id="ARBA00022763"/>
    </source>
</evidence>
<dbReference type="GO" id="GO:0006302">
    <property type="term" value="P:double-strand break repair"/>
    <property type="evidence" value="ECO:0007669"/>
    <property type="project" value="TreeGrafter"/>
</dbReference>
<dbReference type="RefSeq" id="WP_089079815.1">
    <property type="nucleotide sequence ID" value="NZ_VFPJ01000001.1"/>
</dbReference>
<dbReference type="NCBIfam" id="TIGR00613">
    <property type="entry name" value="reco"/>
    <property type="match status" value="1"/>
</dbReference>
<dbReference type="InterPro" id="IPR037278">
    <property type="entry name" value="ARFGAP/RecO"/>
</dbReference>
<evidence type="ECO:0000256" key="3">
    <source>
        <dbReference type="ARBA" id="ARBA00023204"/>
    </source>
</evidence>
<dbReference type="GO" id="GO:0043590">
    <property type="term" value="C:bacterial nucleoid"/>
    <property type="evidence" value="ECO:0007669"/>
    <property type="project" value="TreeGrafter"/>
</dbReference>
<accession>A0A543G253</accession>